<keyword evidence="2" id="KW-1185">Reference proteome</keyword>
<proteinExistence type="predicted"/>
<gene>
    <name evidence="1" type="ORF">CDAR_526141</name>
</gene>
<dbReference type="Proteomes" id="UP001054837">
    <property type="component" value="Unassembled WGS sequence"/>
</dbReference>
<evidence type="ECO:0000313" key="2">
    <source>
        <dbReference type="Proteomes" id="UP001054837"/>
    </source>
</evidence>
<dbReference type="AlphaFoldDB" id="A0AAV4UHW1"/>
<evidence type="ECO:0000313" key="1">
    <source>
        <dbReference type="EMBL" id="GIY57336.1"/>
    </source>
</evidence>
<protein>
    <submittedName>
        <fullName evidence="1">Uncharacterized protein</fullName>
    </submittedName>
</protein>
<comment type="caution">
    <text evidence="1">The sequence shown here is derived from an EMBL/GenBank/DDBJ whole genome shotgun (WGS) entry which is preliminary data.</text>
</comment>
<sequence length="116" mass="13278">MGDTHPRGSKVFAIVERSFLLVKVPSRDNELTLNEKTSEAGCHRIPKVFTVSSSMFKEAFGRRKSYLNQVPPLSKYSKLLSTNAFVDLPTHLKRFEICNLGQILHLISLLKKRQYE</sequence>
<accession>A0AAV4UHW1</accession>
<name>A0AAV4UHW1_9ARAC</name>
<reference evidence="1 2" key="1">
    <citation type="submission" date="2021-06" db="EMBL/GenBank/DDBJ databases">
        <title>Caerostris darwini draft genome.</title>
        <authorList>
            <person name="Kono N."/>
            <person name="Arakawa K."/>
        </authorList>
    </citation>
    <scope>NUCLEOTIDE SEQUENCE [LARGE SCALE GENOMIC DNA]</scope>
</reference>
<dbReference type="EMBL" id="BPLQ01011325">
    <property type="protein sequence ID" value="GIY57336.1"/>
    <property type="molecule type" value="Genomic_DNA"/>
</dbReference>
<organism evidence="1 2">
    <name type="scientific">Caerostris darwini</name>
    <dbReference type="NCBI Taxonomy" id="1538125"/>
    <lineage>
        <taxon>Eukaryota</taxon>
        <taxon>Metazoa</taxon>
        <taxon>Ecdysozoa</taxon>
        <taxon>Arthropoda</taxon>
        <taxon>Chelicerata</taxon>
        <taxon>Arachnida</taxon>
        <taxon>Araneae</taxon>
        <taxon>Araneomorphae</taxon>
        <taxon>Entelegynae</taxon>
        <taxon>Araneoidea</taxon>
        <taxon>Araneidae</taxon>
        <taxon>Caerostris</taxon>
    </lineage>
</organism>